<evidence type="ECO:0000256" key="1">
    <source>
        <dbReference type="SAM" id="MobiDB-lite"/>
    </source>
</evidence>
<name>A0A8S0RWZ1_OLEEU</name>
<feature type="compositionally biased region" description="Polar residues" evidence="1">
    <location>
        <begin position="75"/>
        <end position="86"/>
    </location>
</feature>
<organism evidence="2 3">
    <name type="scientific">Olea europaea subsp. europaea</name>
    <dbReference type="NCBI Taxonomy" id="158383"/>
    <lineage>
        <taxon>Eukaryota</taxon>
        <taxon>Viridiplantae</taxon>
        <taxon>Streptophyta</taxon>
        <taxon>Embryophyta</taxon>
        <taxon>Tracheophyta</taxon>
        <taxon>Spermatophyta</taxon>
        <taxon>Magnoliopsida</taxon>
        <taxon>eudicotyledons</taxon>
        <taxon>Gunneridae</taxon>
        <taxon>Pentapetalae</taxon>
        <taxon>asterids</taxon>
        <taxon>lamiids</taxon>
        <taxon>Lamiales</taxon>
        <taxon>Oleaceae</taxon>
        <taxon>Oleeae</taxon>
        <taxon>Olea</taxon>
    </lineage>
</organism>
<reference evidence="2 3" key="1">
    <citation type="submission" date="2019-12" db="EMBL/GenBank/DDBJ databases">
        <authorList>
            <person name="Alioto T."/>
            <person name="Alioto T."/>
            <person name="Gomez Garrido J."/>
        </authorList>
    </citation>
    <scope>NUCLEOTIDE SEQUENCE [LARGE SCALE GENOMIC DNA]</scope>
</reference>
<evidence type="ECO:0000313" key="3">
    <source>
        <dbReference type="Proteomes" id="UP000594638"/>
    </source>
</evidence>
<keyword evidence="3" id="KW-1185">Reference proteome</keyword>
<feature type="region of interest" description="Disordered" evidence="1">
    <location>
        <begin position="1"/>
        <end position="133"/>
    </location>
</feature>
<comment type="caution">
    <text evidence="2">The sequence shown here is derived from an EMBL/GenBank/DDBJ whole genome shotgun (WGS) entry which is preliminary data.</text>
</comment>
<protein>
    <submittedName>
        <fullName evidence="2">Uncharacterized protein</fullName>
    </submittedName>
</protein>
<dbReference type="AlphaFoldDB" id="A0A8S0RWZ1"/>
<dbReference type="Proteomes" id="UP000594638">
    <property type="component" value="Unassembled WGS sequence"/>
</dbReference>
<feature type="compositionally biased region" description="Basic residues" evidence="1">
    <location>
        <begin position="108"/>
        <end position="118"/>
    </location>
</feature>
<feature type="non-terminal residue" evidence="2">
    <location>
        <position position="1"/>
    </location>
</feature>
<dbReference type="EMBL" id="CACTIH010003772">
    <property type="protein sequence ID" value="CAA2984621.1"/>
    <property type="molecule type" value="Genomic_DNA"/>
</dbReference>
<accession>A0A8S0RWZ1</accession>
<evidence type="ECO:0000313" key="2">
    <source>
        <dbReference type="EMBL" id="CAA2984621.1"/>
    </source>
</evidence>
<feature type="compositionally biased region" description="Basic and acidic residues" evidence="1">
    <location>
        <begin position="31"/>
        <end position="52"/>
    </location>
</feature>
<sequence>HQSLNHTALVKNCQHTTLDQKKQKTPQTSRWKREIGRDKWVETTPKPVDRKKQNTTNQNRNRPSVPKPSTPLRKSPSSTTGTTIKQDQNRHHQVQTTEGHNFSSQQSKKYKPPKRQLKREKMELRPNHRSQRC</sequence>
<dbReference type="Gramene" id="OE9A112466T1">
    <property type="protein sequence ID" value="OE9A112466C1"/>
    <property type="gene ID" value="OE9A112466"/>
</dbReference>
<proteinExistence type="predicted"/>
<gene>
    <name evidence="2" type="ORF">OLEA9_A112466</name>
</gene>